<keyword evidence="10" id="KW-1185">Reference proteome</keyword>
<accession>A0A5J6PWZ3</accession>
<evidence type="ECO:0000256" key="4">
    <source>
        <dbReference type="ARBA" id="ARBA00022958"/>
    </source>
</evidence>
<organism evidence="9 10">
    <name type="scientific">Neisseria zalophi</name>
    <dbReference type="NCBI Taxonomy" id="640030"/>
    <lineage>
        <taxon>Bacteria</taxon>
        <taxon>Pseudomonadati</taxon>
        <taxon>Pseudomonadota</taxon>
        <taxon>Betaproteobacteria</taxon>
        <taxon>Neisseriales</taxon>
        <taxon>Neisseriaceae</taxon>
        <taxon>Neisseria</taxon>
    </lineage>
</organism>
<dbReference type="PRINTS" id="PR00335">
    <property type="entry name" value="KUPTAKETRKA"/>
</dbReference>
<keyword evidence="2" id="KW-0813">Transport</keyword>
<keyword evidence="5" id="KW-0520">NAD</keyword>
<reference evidence="9 10" key="1">
    <citation type="submission" date="2018-08" db="EMBL/GenBank/DDBJ databases">
        <title>Neisseria zalophi ATCC BAA-2455 complete genome.</title>
        <authorList>
            <person name="Veseli I.A."/>
            <person name="Buttler R."/>
            <person name="Mascarenhas dos Santos A.C."/>
            <person name="Pombert J.-F."/>
        </authorList>
    </citation>
    <scope>NUCLEOTIDE SEQUENCE [LARGE SCALE GENOMIC DNA]</scope>
    <source>
        <strain evidence="9 10">ATCC BAA-2455</strain>
    </source>
</reference>
<evidence type="ECO:0000256" key="5">
    <source>
        <dbReference type="ARBA" id="ARBA00023027"/>
    </source>
</evidence>
<dbReference type="PROSITE" id="PS51202">
    <property type="entry name" value="RCK_C"/>
    <property type="match status" value="2"/>
</dbReference>
<dbReference type="RefSeq" id="WP_151052424.1">
    <property type="nucleotide sequence ID" value="NZ_CP031700.1"/>
</dbReference>
<dbReference type="GO" id="GO:0005886">
    <property type="term" value="C:plasma membrane"/>
    <property type="evidence" value="ECO:0007669"/>
    <property type="project" value="InterPro"/>
</dbReference>
<dbReference type="SUPFAM" id="SSF51735">
    <property type="entry name" value="NAD(P)-binding Rossmann-fold domains"/>
    <property type="match status" value="2"/>
</dbReference>
<name>A0A5J6PWZ3_9NEIS</name>
<evidence type="ECO:0000313" key="10">
    <source>
        <dbReference type="Proteomes" id="UP000325713"/>
    </source>
</evidence>
<evidence type="ECO:0000313" key="9">
    <source>
        <dbReference type="EMBL" id="QEY26804.1"/>
    </source>
</evidence>
<evidence type="ECO:0000256" key="2">
    <source>
        <dbReference type="ARBA" id="ARBA00022448"/>
    </source>
</evidence>
<gene>
    <name evidence="9" type="primary">trkA</name>
    <name evidence="9" type="ORF">D0T92_09860</name>
</gene>
<dbReference type="Proteomes" id="UP000325713">
    <property type="component" value="Chromosome"/>
</dbReference>
<evidence type="ECO:0000256" key="1">
    <source>
        <dbReference type="ARBA" id="ARBA00017378"/>
    </source>
</evidence>
<evidence type="ECO:0000256" key="6">
    <source>
        <dbReference type="ARBA" id="ARBA00023065"/>
    </source>
</evidence>
<dbReference type="KEGG" id="nzl:D0T92_09860"/>
<dbReference type="Pfam" id="PF02080">
    <property type="entry name" value="TrkA_C"/>
    <property type="match status" value="2"/>
</dbReference>
<dbReference type="Pfam" id="PF02254">
    <property type="entry name" value="TrkA_N"/>
    <property type="match status" value="2"/>
</dbReference>
<dbReference type="PANTHER" id="PTHR43833:SF5">
    <property type="entry name" value="TRK SYSTEM POTASSIUM UPTAKE PROTEIN TRKA"/>
    <property type="match status" value="1"/>
</dbReference>
<protein>
    <recommendedName>
        <fullName evidence="1">Trk system potassium uptake protein TrkA</fullName>
    </recommendedName>
</protein>
<keyword evidence="4" id="KW-0630">Potassium</keyword>
<dbReference type="GO" id="GO:0015079">
    <property type="term" value="F:potassium ion transmembrane transporter activity"/>
    <property type="evidence" value="ECO:0007669"/>
    <property type="project" value="InterPro"/>
</dbReference>
<dbReference type="NCBIfam" id="NF007031">
    <property type="entry name" value="PRK09496.1-2"/>
    <property type="match status" value="1"/>
</dbReference>
<dbReference type="NCBIfam" id="NF007030">
    <property type="entry name" value="PRK09496.1-1"/>
    <property type="match status" value="1"/>
</dbReference>
<dbReference type="InterPro" id="IPR036291">
    <property type="entry name" value="NAD(P)-bd_dom_sf"/>
</dbReference>
<keyword evidence="6" id="KW-0406">Ion transport</keyword>
<dbReference type="EMBL" id="CP031700">
    <property type="protein sequence ID" value="QEY26804.1"/>
    <property type="molecule type" value="Genomic_DNA"/>
</dbReference>
<proteinExistence type="predicted"/>
<dbReference type="SUPFAM" id="SSF116726">
    <property type="entry name" value="TrkA C-terminal domain-like"/>
    <property type="match status" value="2"/>
</dbReference>
<dbReference type="InterPro" id="IPR003148">
    <property type="entry name" value="RCK_N"/>
</dbReference>
<dbReference type="InterPro" id="IPR036721">
    <property type="entry name" value="RCK_C_sf"/>
</dbReference>
<evidence type="ECO:0000259" key="7">
    <source>
        <dbReference type="PROSITE" id="PS51201"/>
    </source>
</evidence>
<dbReference type="Gene3D" id="3.40.50.720">
    <property type="entry name" value="NAD(P)-binding Rossmann-like Domain"/>
    <property type="match status" value="2"/>
</dbReference>
<feature type="domain" description="RCK C-terminal" evidence="8">
    <location>
        <begin position="380"/>
        <end position="466"/>
    </location>
</feature>
<dbReference type="InterPro" id="IPR006037">
    <property type="entry name" value="RCK_C"/>
</dbReference>
<dbReference type="AlphaFoldDB" id="A0A5J6PWZ3"/>
<dbReference type="FunFam" id="3.40.50.720:FF:000042">
    <property type="entry name" value="Trk system potassium transporter TrkA"/>
    <property type="match status" value="1"/>
</dbReference>
<dbReference type="InterPro" id="IPR050721">
    <property type="entry name" value="Trk_Ktr_HKT_K-transport"/>
</dbReference>
<sequence>MKILILGSGQVGSTVANNLASIPANDVTIIDIDEHALHNMASRLDVQTVLGNGASPMVLAQAGAADADLLLALTRNDETNIVACKLAADLFNIPSRIARVRSTDYLEYQTENPITDKDKEQNNSLACFDITESISPEQLVTERLIGLINYTSALQVLRFADDKARMVIVQAHKSGLLVGKEISQINLHLPEGADCQICAIYRNNHLIVPSAQTVIIEGDEVFFVAASENVAVIMRELRPKEQQNRRIMIAGGGNIGYRLAKQLENQYDIKIVEYSTNRAAWLAENLDTSLVLQGSASDEALLEAEYIDEIDVFCALTNDDENNIMSSLLAKNLGAKRVISIVNRSSYVDLLEGNKIDIVVSPHLVTIGSILAYIRRGDVVAVHPLRRGTAEAIEAVVHGDKNTSALVGRRVSEVKWPSGCHVTAIVRGDEVIMGHKEDAVIEADDHIIFFVSRRRVVRELEKLIEVKMGFFG</sequence>
<dbReference type="NCBIfam" id="NF007032">
    <property type="entry name" value="PRK09496.1-4"/>
    <property type="match status" value="1"/>
</dbReference>
<evidence type="ECO:0000256" key="3">
    <source>
        <dbReference type="ARBA" id="ARBA00022538"/>
    </source>
</evidence>
<dbReference type="OrthoDB" id="9775180at2"/>
<feature type="domain" description="RCK N-terminal" evidence="7">
    <location>
        <begin position="1"/>
        <end position="119"/>
    </location>
</feature>
<keyword evidence="3" id="KW-0633">Potassium transport</keyword>
<dbReference type="InterPro" id="IPR006036">
    <property type="entry name" value="K_uptake_TrkA"/>
</dbReference>
<feature type="domain" description="RCK C-terminal" evidence="8">
    <location>
        <begin position="154"/>
        <end position="239"/>
    </location>
</feature>
<dbReference type="Gene3D" id="3.30.70.1450">
    <property type="entry name" value="Regulator of K+ conductance, C-terminal domain"/>
    <property type="match status" value="2"/>
</dbReference>
<evidence type="ECO:0000259" key="8">
    <source>
        <dbReference type="PROSITE" id="PS51202"/>
    </source>
</evidence>
<dbReference type="PROSITE" id="PS51201">
    <property type="entry name" value="RCK_N"/>
    <property type="match status" value="2"/>
</dbReference>
<dbReference type="PANTHER" id="PTHR43833">
    <property type="entry name" value="POTASSIUM CHANNEL PROTEIN 2-RELATED-RELATED"/>
    <property type="match status" value="1"/>
</dbReference>
<feature type="domain" description="RCK N-terminal" evidence="7">
    <location>
        <begin position="244"/>
        <end position="360"/>
    </location>
</feature>
<dbReference type="NCBIfam" id="NF007039">
    <property type="entry name" value="PRK09496.3-2"/>
    <property type="match status" value="1"/>
</dbReference>